<comment type="caution">
    <text evidence="2">The sequence shown here is derived from an EMBL/GenBank/DDBJ whole genome shotgun (WGS) entry which is preliminary data.</text>
</comment>
<evidence type="ECO:0000313" key="2">
    <source>
        <dbReference type="EMBL" id="PDQ21434.1"/>
    </source>
</evidence>
<dbReference type="EMBL" id="NWQG01000046">
    <property type="protein sequence ID" value="PDQ21434.1"/>
    <property type="molecule type" value="Genomic_DNA"/>
</dbReference>
<evidence type="ECO:0000313" key="3">
    <source>
        <dbReference type="Proteomes" id="UP000219182"/>
    </source>
</evidence>
<feature type="domain" description="Glycosyl transferase family 1" evidence="1">
    <location>
        <begin position="207"/>
        <end position="358"/>
    </location>
</feature>
<dbReference type="RefSeq" id="WP_097572955.1">
    <property type="nucleotide sequence ID" value="NZ_NWQG01000046.1"/>
</dbReference>
<dbReference type="PANTHER" id="PTHR46401">
    <property type="entry name" value="GLYCOSYLTRANSFERASE WBBK-RELATED"/>
    <property type="match status" value="1"/>
</dbReference>
<proteinExistence type="predicted"/>
<evidence type="ECO:0000259" key="1">
    <source>
        <dbReference type="Pfam" id="PF00534"/>
    </source>
</evidence>
<dbReference type="PANTHER" id="PTHR46401:SF8">
    <property type="entry name" value="BLL6006 PROTEIN"/>
    <property type="match status" value="1"/>
</dbReference>
<keyword evidence="2" id="KW-0808">Transferase</keyword>
<dbReference type="InterPro" id="IPR001296">
    <property type="entry name" value="Glyco_trans_1"/>
</dbReference>
<organism evidence="2 3">
    <name type="scientific">Mesorhizobium sanjuanii</name>
    <dbReference type="NCBI Taxonomy" id="2037900"/>
    <lineage>
        <taxon>Bacteria</taxon>
        <taxon>Pseudomonadati</taxon>
        <taxon>Pseudomonadota</taxon>
        <taxon>Alphaproteobacteria</taxon>
        <taxon>Hyphomicrobiales</taxon>
        <taxon>Phyllobacteriaceae</taxon>
        <taxon>Mesorhizobium</taxon>
    </lineage>
</organism>
<protein>
    <submittedName>
        <fullName evidence="2">Glycosyl transferase</fullName>
    </submittedName>
</protein>
<dbReference type="GO" id="GO:0016757">
    <property type="term" value="F:glycosyltransferase activity"/>
    <property type="evidence" value="ECO:0007669"/>
    <property type="project" value="InterPro"/>
</dbReference>
<sequence>MITAGFTLIGRGNWSGGETYLRNMLGVISHELAGKVKAKLFLTPAQSEKIGSSMNAFLASPPIVDARVGGFGRGRSVVRALATGSDAEAATIMQAEGVDVVFEPAQFYGNRFPIPVVSWIPDFQHRHLPHLFSRSMWWRRDLGFRLQTSGRRIILLSSDDARRDCETYYPAARGKTAVVRFAIDLDPAPHVARQADVIARYELPERYFYLPNQFWSHKNHAVVIEALAHIAANGGLEKVAPVILTGRTDNPHNPQHFEQLMASAREAGVSSHFRHLGLVPYEDVFGLNAASDALINPSLFEGWSTTVEEAKALGTRMLLSDISLHREQAPGATFFPTGDAAALASAMLAVSRGPALVRETAEKLRADHAARRQTYADALLDAFQRAAAFR</sequence>
<dbReference type="Pfam" id="PF00534">
    <property type="entry name" value="Glycos_transf_1"/>
    <property type="match status" value="1"/>
</dbReference>
<name>A0A2A6FHX5_9HYPH</name>
<dbReference type="CDD" id="cd03809">
    <property type="entry name" value="GT4_MtfB-like"/>
    <property type="match status" value="1"/>
</dbReference>
<dbReference type="Gene3D" id="3.40.50.2000">
    <property type="entry name" value="Glycogen Phosphorylase B"/>
    <property type="match status" value="1"/>
</dbReference>
<gene>
    <name evidence="2" type="ORF">CN311_08915</name>
</gene>
<accession>A0A2A6FHX5</accession>
<dbReference type="Proteomes" id="UP000219182">
    <property type="component" value="Unassembled WGS sequence"/>
</dbReference>
<reference evidence="2 3" key="1">
    <citation type="submission" date="2017-09" db="EMBL/GenBank/DDBJ databases">
        <title>Mesorhizobum sanjuanii sp. nov. isolated from nodules of Lotus tenuis in saline-alkaline lowlands of Flooding Pampa.</title>
        <authorList>
            <person name="Sannazzaro A.I."/>
            <person name="Torres Tejerizo G.A."/>
            <person name="Fontana F."/>
            <person name="Cumpa Velazquez L.M."/>
            <person name="Hansen L."/>
            <person name="Pistorio M."/>
            <person name="Estrella M.J."/>
        </authorList>
    </citation>
    <scope>NUCLEOTIDE SEQUENCE [LARGE SCALE GENOMIC DNA]</scope>
    <source>
        <strain evidence="2 3">BSA136</strain>
    </source>
</reference>
<dbReference type="SUPFAM" id="SSF53756">
    <property type="entry name" value="UDP-Glycosyltransferase/glycogen phosphorylase"/>
    <property type="match status" value="1"/>
</dbReference>
<keyword evidence="3" id="KW-1185">Reference proteome</keyword>
<dbReference type="AlphaFoldDB" id="A0A2A6FHX5"/>